<gene>
    <name evidence="2" type="ORF">AYI70_g674</name>
</gene>
<protein>
    <submittedName>
        <fullName evidence="2">Uncharacterized protein</fullName>
    </submittedName>
</protein>
<dbReference type="AlphaFoldDB" id="A0A1R1YFV1"/>
<evidence type="ECO:0000313" key="2">
    <source>
        <dbReference type="EMBL" id="OMJ25754.1"/>
    </source>
</evidence>
<comment type="caution">
    <text evidence="2">The sequence shown here is derived from an EMBL/GenBank/DDBJ whole genome shotgun (WGS) entry which is preliminary data.</text>
</comment>
<sequence>MIKKHKDQGPHPQKTFIQERNQNEIIERKTNTIIDVNDKSDSAENNDKVSLLENSKILVTPSSKIPEANIILYEDSKSSINPVIKLFKNLSEECEYSDSGGTIILNRDLYLIPTTRILSKFKDNNSNI</sequence>
<dbReference type="Proteomes" id="UP000187283">
    <property type="component" value="Unassembled WGS sequence"/>
</dbReference>
<keyword evidence="3" id="KW-1185">Reference proteome</keyword>
<reference evidence="2 3" key="1">
    <citation type="submission" date="2017-01" db="EMBL/GenBank/DDBJ databases">
        <authorList>
            <person name="Mah S.A."/>
            <person name="Swanson W.J."/>
            <person name="Moy G.W."/>
            <person name="Vacquier V.D."/>
        </authorList>
    </citation>
    <scope>NUCLEOTIDE SEQUENCE [LARGE SCALE GENOMIC DNA]</scope>
    <source>
        <strain evidence="2 3">GSMNP</strain>
    </source>
</reference>
<organism evidence="2 3">
    <name type="scientific">Smittium culicis</name>
    <dbReference type="NCBI Taxonomy" id="133412"/>
    <lineage>
        <taxon>Eukaryota</taxon>
        <taxon>Fungi</taxon>
        <taxon>Fungi incertae sedis</taxon>
        <taxon>Zoopagomycota</taxon>
        <taxon>Kickxellomycotina</taxon>
        <taxon>Harpellomycetes</taxon>
        <taxon>Harpellales</taxon>
        <taxon>Legeriomycetaceae</taxon>
        <taxon>Smittium</taxon>
    </lineage>
</organism>
<proteinExistence type="predicted"/>
<evidence type="ECO:0000256" key="1">
    <source>
        <dbReference type="SAM" id="MobiDB-lite"/>
    </source>
</evidence>
<evidence type="ECO:0000313" key="3">
    <source>
        <dbReference type="Proteomes" id="UP000187283"/>
    </source>
</evidence>
<name>A0A1R1YFV1_9FUNG</name>
<feature type="region of interest" description="Disordered" evidence="1">
    <location>
        <begin position="1"/>
        <end position="22"/>
    </location>
</feature>
<accession>A0A1R1YFV1</accession>
<dbReference type="EMBL" id="LSSN01000116">
    <property type="protein sequence ID" value="OMJ25754.1"/>
    <property type="molecule type" value="Genomic_DNA"/>
</dbReference>